<comment type="caution">
    <text evidence="14">The sequence shown here is derived from an EMBL/GenBank/DDBJ whole genome shotgun (WGS) entry which is preliminary data.</text>
</comment>
<keyword evidence="11" id="KW-0407">Ion channel</keyword>
<feature type="transmembrane region" description="Helical" evidence="13">
    <location>
        <begin position="7"/>
        <end position="23"/>
    </location>
</feature>
<dbReference type="GO" id="GO:0015252">
    <property type="term" value="F:proton channel activity"/>
    <property type="evidence" value="ECO:0007669"/>
    <property type="project" value="InterPro"/>
</dbReference>
<comment type="subcellular location">
    <subcellularLocation>
        <location evidence="1">Membrane</location>
        <topology evidence="1">Multi-pass membrane protein</topology>
    </subcellularLocation>
</comment>
<evidence type="ECO:0000256" key="1">
    <source>
        <dbReference type="ARBA" id="ARBA00004141"/>
    </source>
</evidence>
<feature type="transmembrane region" description="Helical" evidence="13">
    <location>
        <begin position="107"/>
        <end position="126"/>
    </location>
</feature>
<dbReference type="GO" id="GO:0016020">
    <property type="term" value="C:membrane"/>
    <property type="evidence" value="ECO:0007669"/>
    <property type="project" value="UniProtKB-SubCell"/>
</dbReference>
<protein>
    <recommendedName>
        <fullName evidence="16">Integral membrane protein</fullName>
    </recommendedName>
</protein>
<keyword evidence="10 13" id="KW-0472">Membrane</keyword>
<evidence type="ECO:0000256" key="9">
    <source>
        <dbReference type="ARBA" id="ARBA00023065"/>
    </source>
</evidence>
<dbReference type="Proteomes" id="UP000051672">
    <property type="component" value="Unassembled WGS sequence"/>
</dbReference>
<evidence type="ECO:0000256" key="12">
    <source>
        <dbReference type="ARBA" id="ARBA00034430"/>
    </source>
</evidence>
<feature type="transmembrane region" description="Helical" evidence="13">
    <location>
        <begin position="152"/>
        <end position="179"/>
    </location>
</feature>
<comment type="similarity">
    <text evidence="2">Belongs to the TMEM175 family.</text>
</comment>
<keyword evidence="5 13" id="KW-0812">Transmembrane</keyword>
<dbReference type="PATRIC" id="fig|1423727.3.peg.1110"/>
<keyword evidence="8 13" id="KW-1133">Transmembrane helix</keyword>
<evidence type="ECO:0008006" key="16">
    <source>
        <dbReference type="Google" id="ProtNLM"/>
    </source>
</evidence>
<evidence type="ECO:0000256" key="6">
    <source>
        <dbReference type="ARBA" id="ARBA00022826"/>
    </source>
</evidence>
<evidence type="ECO:0000256" key="8">
    <source>
        <dbReference type="ARBA" id="ARBA00022989"/>
    </source>
</evidence>
<dbReference type="EMBL" id="AYZQ01000002">
    <property type="protein sequence ID" value="KRM72112.1"/>
    <property type="molecule type" value="Genomic_DNA"/>
</dbReference>
<keyword evidence="9" id="KW-0406">Ion transport</keyword>
<reference evidence="14 15" key="1">
    <citation type="journal article" date="2015" name="Genome Announc.">
        <title>Expanding the biotechnology potential of lactobacilli through comparative genomics of 213 strains and associated genera.</title>
        <authorList>
            <person name="Sun Z."/>
            <person name="Harris H.M."/>
            <person name="McCann A."/>
            <person name="Guo C."/>
            <person name="Argimon S."/>
            <person name="Zhang W."/>
            <person name="Yang X."/>
            <person name="Jeffery I.B."/>
            <person name="Cooney J.C."/>
            <person name="Kagawa T.F."/>
            <person name="Liu W."/>
            <person name="Song Y."/>
            <person name="Salvetti E."/>
            <person name="Wrobel A."/>
            <person name="Rasinkangas P."/>
            <person name="Parkhill J."/>
            <person name="Rea M.C."/>
            <person name="O'Sullivan O."/>
            <person name="Ritari J."/>
            <person name="Douillard F.P."/>
            <person name="Paul Ross R."/>
            <person name="Yang R."/>
            <person name="Briner A.E."/>
            <person name="Felis G.E."/>
            <person name="de Vos W.M."/>
            <person name="Barrangou R."/>
            <person name="Klaenhammer T.R."/>
            <person name="Caufield P.W."/>
            <person name="Cui Y."/>
            <person name="Zhang H."/>
            <person name="O'Toole P.W."/>
        </authorList>
    </citation>
    <scope>NUCLEOTIDE SEQUENCE [LARGE SCALE GENOMIC DNA]</scope>
    <source>
        <strain evidence="14 15">DSM 23927</strain>
    </source>
</reference>
<dbReference type="AlphaFoldDB" id="A0A0R2AYL6"/>
<evidence type="ECO:0000256" key="7">
    <source>
        <dbReference type="ARBA" id="ARBA00022958"/>
    </source>
</evidence>
<feature type="transmembrane region" description="Helical" evidence="13">
    <location>
        <begin position="43"/>
        <end position="62"/>
    </location>
</feature>
<evidence type="ECO:0000313" key="15">
    <source>
        <dbReference type="Proteomes" id="UP000051672"/>
    </source>
</evidence>
<comment type="catalytic activity">
    <reaction evidence="12">
        <text>K(+)(in) = K(+)(out)</text>
        <dbReference type="Rhea" id="RHEA:29463"/>
        <dbReference type="ChEBI" id="CHEBI:29103"/>
    </reaction>
</comment>
<gene>
    <name evidence="14" type="ORF">FC34_GL001096</name>
</gene>
<keyword evidence="7" id="KW-0630">Potassium</keyword>
<evidence type="ECO:0000256" key="3">
    <source>
        <dbReference type="ARBA" id="ARBA00022448"/>
    </source>
</evidence>
<dbReference type="STRING" id="1423727.FC34_GL001096"/>
<evidence type="ECO:0000256" key="5">
    <source>
        <dbReference type="ARBA" id="ARBA00022692"/>
    </source>
</evidence>
<dbReference type="InterPro" id="IPR010617">
    <property type="entry name" value="TMEM175-like"/>
</dbReference>
<organism evidence="14 15">
    <name type="scientific">Lacticaseibacillus brantae DSM 23927</name>
    <dbReference type="NCBI Taxonomy" id="1423727"/>
    <lineage>
        <taxon>Bacteria</taxon>
        <taxon>Bacillati</taxon>
        <taxon>Bacillota</taxon>
        <taxon>Bacilli</taxon>
        <taxon>Lactobacillales</taxon>
        <taxon>Lactobacillaceae</taxon>
        <taxon>Lacticaseibacillus</taxon>
    </lineage>
</organism>
<evidence type="ECO:0000256" key="10">
    <source>
        <dbReference type="ARBA" id="ARBA00023136"/>
    </source>
</evidence>
<evidence type="ECO:0000256" key="13">
    <source>
        <dbReference type="SAM" id="Phobius"/>
    </source>
</evidence>
<dbReference type="GO" id="GO:0005267">
    <property type="term" value="F:potassium channel activity"/>
    <property type="evidence" value="ECO:0007669"/>
    <property type="project" value="UniProtKB-KW"/>
</dbReference>
<feature type="transmembrane region" description="Helical" evidence="13">
    <location>
        <begin position="74"/>
        <end position="95"/>
    </location>
</feature>
<keyword evidence="4" id="KW-0633">Potassium transport</keyword>
<keyword evidence="3" id="KW-0813">Transport</keyword>
<keyword evidence="15" id="KW-1185">Reference proteome</keyword>
<evidence type="ECO:0000313" key="14">
    <source>
        <dbReference type="EMBL" id="KRM72112.1"/>
    </source>
</evidence>
<dbReference type="Pfam" id="PF06736">
    <property type="entry name" value="TMEM175"/>
    <property type="match status" value="1"/>
</dbReference>
<name>A0A0R2AYL6_9LACO</name>
<dbReference type="OrthoDB" id="7626281at2"/>
<keyword evidence="6" id="KW-0631">Potassium channel</keyword>
<sequence>MSKERLITFVDAVLAIIMTILVLELEKPAHLSLQGFWDLRENFFAYSLSFFWLGAMWINMYREWYRVKVVRIKTIWTTLIMLFFSSLFPYATSIISTSFTNKAAQLFYGVIVLLITLTNSLMYYFLRQDNPDAQVRVGLHIHWIRYDIAVKIIGFALTIFVFPTAMIYSVLVTLIFMVIPQQFWQVRD</sequence>
<evidence type="ECO:0000256" key="11">
    <source>
        <dbReference type="ARBA" id="ARBA00023303"/>
    </source>
</evidence>
<proteinExistence type="inferred from homology"/>
<dbReference type="RefSeq" id="WP_057894384.1">
    <property type="nucleotide sequence ID" value="NZ_AYZQ01000002.1"/>
</dbReference>
<evidence type="ECO:0000256" key="2">
    <source>
        <dbReference type="ARBA" id="ARBA00006920"/>
    </source>
</evidence>
<evidence type="ECO:0000256" key="4">
    <source>
        <dbReference type="ARBA" id="ARBA00022538"/>
    </source>
</evidence>
<accession>A0A0R2AYL6</accession>